<keyword evidence="1" id="KW-0175">Coiled coil</keyword>
<dbReference type="RefSeq" id="WP_184675289.1">
    <property type="nucleotide sequence ID" value="NZ_JACHGY010000001.1"/>
</dbReference>
<keyword evidence="2" id="KW-1133">Transmembrane helix</keyword>
<dbReference type="InterPro" id="IPR050445">
    <property type="entry name" value="Bact_polysacc_biosynth/exp"/>
</dbReference>
<dbReference type="PANTHER" id="PTHR32309">
    <property type="entry name" value="TYROSINE-PROTEIN KINASE"/>
    <property type="match status" value="1"/>
</dbReference>
<evidence type="ECO:0000256" key="2">
    <source>
        <dbReference type="SAM" id="Phobius"/>
    </source>
</evidence>
<name>A0A7X0H5P1_9BACT</name>
<protein>
    <submittedName>
        <fullName evidence="3">Capsule polysaccharide export protein KpsE/RkpR</fullName>
    </submittedName>
</protein>
<reference evidence="3 4" key="1">
    <citation type="submission" date="2020-08" db="EMBL/GenBank/DDBJ databases">
        <title>Genomic Encyclopedia of Type Strains, Phase IV (KMG-IV): sequencing the most valuable type-strain genomes for metagenomic binning, comparative biology and taxonomic classification.</title>
        <authorList>
            <person name="Goeker M."/>
        </authorList>
    </citation>
    <scope>NUCLEOTIDE SEQUENCE [LARGE SCALE GENOMIC DNA]</scope>
    <source>
        <strain evidence="3 4">DSM 103725</strain>
    </source>
</reference>
<dbReference type="AlphaFoldDB" id="A0A7X0H5P1"/>
<evidence type="ECO:0000313" key="4">
    <source>
        <dbReference type="Proteomes" id="UP000541810"/>
    </source>
</evidence>
<evidence type="ECO:0000256" key="1">
    <source>
        <dbReference type="SAM" id="Coils"/>
    </source>
</evidence>
<dbReference type="Proteomes" id="UP000541810">
    <property type="component" value="Unassembled WGS sequence"/>
</dbReference>
<keyword evidence="2" id="KW-0472">Membrane</keyword>
<gene>
    <name evidence="3" type="ORF">HNQ40_000096</name>
</gene>
<feature type="coiled-coil region" evidence="1">
    <location>
        <begin position="187"/>
        <end position="214"/>
    </location>
</feature>
<sequence>MKYLSTPNTYRSSAVAILLPREKPVFDVAVDSGNLETSEDAAKREDTGALMLPANPDLYTTLIRSRSVLQEVAAMYQDQLVLGVPGRTRSEELIGKLRSMIVVESTEQGMMTVTVTSSSPDLSAELANALVGVGEAASKDIEKQLVLQQAIYIDESLVLAKNKLKHLTDHLKEFTGSKSIIDPRNQANDFLRQRRELTLKLNDLERELAARRLSWTDADPEVQRLILEVHLCKDQISALQDAVAGNVGSAEYAPFMVDYEELSSKVRLQSDLVVSLSAKSDVLHIRAEQPAGSIAVVRPATASHRPVGPSRKVFLMMSLGLGMISGLGLALLQEQWAQAKQEPYVAERLAQLPKLNTPGVILRRFSTSQGLQS</sequence>
<keyword evidence="4" id="KW-1185">Reference proteome</keyword>
<organism evidence="3 4">
    <name type="scientific">Algisphaera agarilytica</name>
    <dbReference type="NCBI Taxonomy" id="1385975"/>
    <lineage>
        <taxon>Bacteria</taxon>
        <taxon>Pseudomonadati</taxon>
        <taxon>Planctomycetota</taxon>
        <taxon>Phycisphaerae</taxon>
        <taxon>Phycisphaerales</taxon>
        <taxon>Phycisphaeraceae</taxon>
        <taxon>Algisphaera</taxon>
    </lineage>
</organism>
<feature type="transmembrane region" description="Helical" evidence="2">
    <location>
        <begin position="313"/>
        <end position="332"/>
    </location>
</feature>
<evidence type="ECO:0000313" key="3">
    <source>
        <dbReference type="EMBL" id="MBB6428290.1"/>
    </source>
</evidence>
<comment type="caution">
    <text evidence="3">The sequence shown here is derived from an EMBL/GenBank/DDBJ whole genome shotgun (WGS) entry which is preliminary data.</text>
</comment>
<dbReference type="EMBL" id="JACHGY010000001">
    <property type="protein sequence ID" value="MBB6428290.1"/>
    <property type="molecule type" value="Genomic_DNA"/>
</dbReference>
<proteinExistence type="predicted"/>
<dbReference type="PANTHER" id="PTHR32309:SF31">
    <property type="entry name" value="CAPSULAR EXOPOLYSACCHARIDE FAMILY"/>
    <property type="match status" value="1"/>
</dbReference>
<keyword evidence="2" id="KW-0812">Transmembrane</keyword>
<accession>A0A7X0H5P1</accession>